<dbReference type="InterPro" id="IPR001452">
    <property type="entry name" value="SH3_domain"/>
</dbReference>
<evidence type="ECO:0000259" key="6">
    <source>
        <dbReference type="PROSITE" id="PS50105"/>
    </source>
</evidence>
<evidence type="ECO:0000256" key="2">
    <source>
        <dbReference type="PROSITE-ProRule" id="PRU00192"/>
    </source>
</evidence>
<dbReference type="FunFam" id="1.10.150.50:FF:000082">
    <property type="entry name" value="Polarized growth protein boi2"/>
    <property type="match status" value="1"/>
</dbReference>
<dbReference type="GO" id="GO:0005886">
    <property type="term" value="C:plasma membrane"/>
    <property type="evidence" value="ECO:0007669"/>
    <property type="project" value="TreeGrafter"/>
</dbReference>
<evidence type="ECO:0000259" key="4">
    <source>
        <dbReference type="PROSITE" id="PS50002"/>
    </source>
</evidence>
<evidence type="ECO:0000256" key="3">
    <source>
        <dbReference type="SAM" id="MobiDB-lite"/>
    </source>
</evidence>
<feature type="domain" description="PH" evidence="5">
    <location>
        <begin position="774"/>
        <end position="922"/>
    </location>
</feature>
<dbReference type="GO" id="GO:0030036">
    <property type="term" value="P:actin cytoskeleton organization"/>
    <property type="evidence" value="ECO:0007669"/>
    <property type="project" value="TreeGrafter"/>
</dbReference>
<dbReference type="STRING" id="62708.A0A420J619"/>
<feature type="region of interest" description="Disordered" evidence="3">
    <location>
        <begin position="589"/>
        <end position="676"/>
    </location>
</feature>
<dbReference type="PROSITE" id="PS50002">
    <property type="entry name" value="SH3"/>
    <property type="match status" value="1"/>
</dbReference>
<dbReference type="InterPro" id="IPR013761">
    <property type="entry name" value="SAM/pointed_sf"/>
</dbReference>
<dbReference type="InterPro" id="IPR001849">
    <property type="entry name" value="PH_domain"/>
</dbReference>
<keyword evidence="8" id="KW-1185">Reference proteome</keyword>
<accession>A0A420J619</accession>
<evidence type="ECO:0000313" key="8">
    <source>
        <dbReference type="Proteomes" id="UP000283383"/>
    </source>
</evidence>
<feature type="region of interest" description="Disordered" evidence="3">
    <location>
        <begin position="979"/>
        <end position="1026"/>
    </location>
</feature>
<dbReference type="EMBL" id="MCBQ01002721">
    <property type="protein sequence ID" value="RKF82203.1"/>
    <property type="molecule type" value="Genomic_DNA"/>
</dbReference>
<feature type="region of interest" description="Disordered" evidence="3">
    <location>
        <begin position="691"/>
        <end position="761"/>
    </location>
</feature>
<dbReference type="Gene3D" id="2.30.29.30">
    <property type="entry name" value="Pleckstrin-homology domain (PH domain)/Phosphotyrosine-binding domain (PTB)"/>
    <property type="match status" value="1"/>
</dbReference>
<dbReference type="SUPFAM" id="SSF47769">
    <property type="entry name" value="SAM/Pointed domain"/>
    <property type="match status" value="1"/>
</dbReference>
<dbReference type="SUPFAM" id="SSF50044">
    <property type="entry name" value="SH3-domain"/>
    <property type="match status" value="1"/>
</dbReference>
<proteinExistence type="predicted"/>
<dbReference type="SMART" id="SM00326">
    <property type="entry name" value="SH3"/>
    <property type="match status" value="1"/>
</dbReference>
<sequence>MALRTAEAQGAPESGQIMIVVLLAYTSQKQWQKLLTRTTADDFSARSSDELSLSKGDRVELIERDDGFGDGWFLGRHLINGKSGLFPEGTVPDYSTPLFLSNPTVYTRIAPRGSLMCSSTSLQQDLSMTKAPSLTTRSHLPHNREKLNVLASEFLTLADSPRMNKSVRQEPKVTSSNSSITILPELTAQSKSITTAVNSKSHRQDSPVMNETLSVINEHITDLKSPYGMTDGDGQLLNDSSSEYSSQADLRLSFIHGEETDEDEEEIIFTREQVSSWSPEEVSEHLFTRGVESRHCEVFRDQEITGDVLLGMDQATIFLKDFEFGSIGRRLKTWQRIKSLQEEVEFGTSKRTTLSYQADIGEFSGRNRSRSTNSSNTLPGVSSLHDRHVITLNPRLSNQSSLRNEAVQTLANSLPKKAHEICHSDGDRSKYSIGTRDTYHSRQNSSNQGSLKTFGNSLSNSIQNYPAVFQEGSHKKRGSFDRNWTMQNSAFQSYSGFPLSSLQINANDMVTSRNSIENLAKSKNYSSSTDLLENNHFPDTAIDSGARSAIRTQEVLSMNSIAGSRRSSYAEDLRLRDSYGQRIHSRIGSVDSIRDAPPHSAANKHYGLGNSVTRRRTPSETSISGSSRTHFSKDPSSVSLITTKPESSPIGPLDSRPEKGDFISSMKSASNGRSGLRAISNAVTGLEKSRTMYHPPEPAADPQQKFSPVQSPSGTSSSAPSGGLSFDLDSPGKKGVNIFPSIHNNGRARKKTKKETSAYVRGLEKKKPQEAIKSADYSGWMKKKSTNLMASWKPRLFVLRGRRLSYYYSEDDEGERGLIDISFHRVLPADNDRLTGLHATLTGATHASKNPNTESTFALSQALEPESSLDKGNDSMFIFKLVPPKAGLQRAVTFTKPTVHYFAVPNVNQGRLWMAALMKATIERDESVLLTSTYQQKTISLTKARAMRHRPPALMNLNERNENEIIKSNEHCLDKSRVTYKKDPQEGDSGVSGVSNSEPHRRESINTKCYPDVENSIEAKLQPKTA</sequence>
<comment type="caution">
    <text evidence="7">The sequence shown here is derived from an EMBL/GenBank/DDBJ whole genome shotgun (WGS) entry which is preliminary data.</text>
</comment>
<dbReference type="SMART" id="SM00454">
    <property type="entry name" value="SAM"/>
    <property type="match status" value="1"/>
</dbReference>
<dbReference type="InterPro" id="IPR011993">
    <property type="entry name" value="PH-like_dom_sf"/>
</dbReference>
<evidence type="ECO:0000259" key="5">
    <source>
        <dbReference type="PROSITE" id="PS50003"/>
    </source>
</evidence>
<dbReference type="InterPro" id="IPR036028">
    <property type="entry name" value="SH3-like_dom_sf"/>
</dbReference>
<dbReference type="SUPFAM" id="SSF50729">
    <property type="entry name" value="PH domain-like"/>
    <property type="match status" value="1"/>
</dbReference>
<dbReference type="Pfam" id="PF00169">
    <property type="entry name" value="PH"/>
    <property type="match status" value="1"/>
</dbReference>
<dbReference type="PANTHER" id="PTHR12092">
    <property type="entry name" value="PLECKSTRIN"/>
    <property type="match status" value="1"/>
</dbReference>
<keyword evidence="1 2" id="KW-0728">SH3 domain</keyword>
<feature type="domain" description="SH3" evidence="4">
    <location>
        <begin position="32"/>
        <end position="96"/>
    </location>
</feature>
<dbReference type="Proteomes" id="UP000283383">
    <property type="component" value="Unassembled WGS sequence"/>
</dbReference>
<evidence type="ECO:0000313" key="7">
    <source>
        <dbReference type="EMBL" id="RKF82203.1"/>
    </source>
</evidence>
<dbReference type="PROSITE" id="PS50105">
    <property type="entry name" value="SAM_DOMAIN"/>
    <property type="match status" value="1"/>
</dbReference>
<dbReference type="PROSITE" id="PS50003">
    <property type="entry name" value="PH_DOMAIN"/>
    <property type="match status" value="1"/>
</dbReference>
<organism evidence="7 8">
    <name type="scientific">Golovinomyces cichoracearum</name>
    <dbReference type="NCBI Taxonomy" id="62708"/>
    <lineage>
        <taxon>Eukaryota</taxon>
        <taxon>Fungi</taxon>
        <taxon>Dikarya</taxon>
        <taxon>Ascomycota</taxon>
        <taxon>Pezizomycotina</taxon>
        <taxon>Leotiomycetes</taxon>
        <taxon>Erysiphales</taxon>
        <taxon>Erysiphaceae</taxon>
        <taxon>Golovinomyces</taxon>
    </lineage>
</organism>
<dbReference type="Pfam" id="PF07647">
    <property type="entry name" value="SAM_2"/>
    <property type="match status" value="1"/>
</dbReference>
<dbReference type="SMART" id="SM00233">
    <property type="entry name" value="PH"/>
    <property type="match status" value="1"/>
</dbReference>
<dbReference type="PANTHER" id="PTHR12092:SF16">
    <property type="entry name" value="PH DOMAIN-CONTAINING PROTEIN"/>
    <property type="match status" value="1"/>
</dbReference>
<evidence type="ECO:0000256" key="1">
    <source>
        <dbReference type="ARBA" id="ARBA00022443"/>
    </source>
</evidence>
<dbReference type="AlphaFoldDB" id="A0A420J619"/>
<gene>
    <name evidence="7" type="ORF">GcM3_027002</name>
</gene>
<name>A0A420J619_9PEZI</name>
<dbReference type="Gene3D" id="2.30.30.40">
    <property type="entry name" value="SH3 Domains"/>
    <property type="match status" value="1"/>
</dbReference>
<dbReference type="InterPro" id="IPR001660">
    <property type="entry name" value="SAM"/>
</dbReference>
<feature type="compositionally biased region" description="Polar residues" evidence="3">
    <location>
        <begin position="619"/>
        <end position="646"/>
    </location>
</feature>
<dbReference type="CDD" id="cd09535">
    <property type="entry name" value="SAM_BOI-like_fungal"/>
    <property type="match status" value="1"/>
</dbReference>
<feature type="domain" description="SAM" evidence="6">
    <location>
        <begin position="277"/>
        <end position="343"/>
    </location>
</feature>
<dbReference type="Gene3D" id="1.10.150.50">
    <property type="entry name" value="Transcription Factor, Ets-1"/>
    <property type="match status" value="1"/>
</dbReference>
<dbReference type="Pfam" id="PF00018">
    <property type="entry name" value="SH3_1"/>
    <property type="match status" value="1"/>
</dbReference>
<dbReference type="InterPro" id="IPR037370">
    <property type="entry name" value="Pleckstrin"/>
</dbReference>
<protein>
    <submittedName>
        <fullName evidence="7">Putative sam domain-containing protein</fullName>
    </submittedName>
</protein>
<reference evidence="7 8" key="1">
    <citation type="journal article" date="2018" name="BMC Genomics">
        <title>Comparative genome analyses reveal sequence features reflecting distinct modes of host-adaptation between dicot and monocot powdery mildew.</title>
        <authorList>
            <person name="Wu Y."/>
            <person name="Ma X."/>
            <person name="Pan Z."/>
            <person name="Kale S.D."/>
            <person name="Song Y."/>
            <person name="King H."/>
            <person name="Zhang Q."/>
            <person name="Presley C."/>
            <person name="Deng X."/>
            <person name="Wei C.I."/>
            <person name="Xiao S."/>
        </authorList>
    </citation>
    <scope>NUCLEOTIDE SEQUENCE [LARGE SCALE GENOMIC DNA]</scope>
    <source>
        <strain evidence="7">UMSG3</strain>
    </source>
</reference>
<feature type="compositionally biased region" description="Low complexity" evidence="3">
    <location>
        <begin position="707"/>
        <end position="725"/>
    </location>
</feature>